<dbReference type="InterPro" id="IPR004570">
    <property type="entry name" value="Phosphatidylglycerol_P_synth"/>
</dbReference>
<dbReference type="GO" id="GO:0008444">
    <property type="term" value="F:CDP-diacylglycerol-glycerol-3-phosphate 3-phosphatidyltransferase activity"/>
    <property type="evidence" value="ECO:0007669"/>
    <property type="project" value="InterPro"/>
</dbReference>
<dbReference type="EMBL" id="JAHDYR010000013">
    <property type="protein sequence ID" value="KAG9394732.1"/>
    <property type="molecule type" value="Genomic_DNA"/>
</dbReference>
<evidence type="ECO:0000256" key="8">
    <source>
        <dbReference type="ARBA" id="ARBA00023136"/>
    </source>
</evidence>
<comment type="caution">
    <text evidence="12">The sequence shown here is derived from an EMBL/GenBank/DDBJ whole genome shotgun (WGS) entry which is preliminary data.</text>
</comment>
<sequence>MLTDSIPGQISRNLTSNVATIPNILTAFRLASVPFTVSALNKGNLVKAESLFAASAITDYLDGYIARKYNMTSVLGSLLDPIADKTLAIALGVTLMKLKAIPKHVAAFIVTRDALVSAGPVIARAITLARIGKLSFSNYFKPHSVPSIEIRPSAASKASMFFQMVLYMLGLVRLHVGLDNKSLQKVVTGLGVAVFGLSAYSLVEYCMDIPSVLPQIKGSPEHLEKEE</sequence>
<keyword evidence="7" id="KW-0443">Lipid metabolism</keyword>
<name>A0A8J6E4N7_9EUKA</name>
<keyword evidence="6" id="KW-1133">Transmembrane helix</keyword>
<accession>A0A8J6E4N7</accession>
<keyword evidence="8" id="KW-0472">Membrane</keyword>
<evidence type="ECO:0000313" key="13">
    <source>
        <dbReference type="Proteomes" id="UP000717585"/>
    </source>
</evidence>
<dbReference type="PIRSF" id="PIRSF000847">
    <property type="entry name" value="Phos_ph_gly_syn"/>
    <property type="match status" value="1"/>
</dbReference>
<gene>
    <name evidence="12" type="ORF">J8273_3708</name>
</gene>
<dbReference type="InterPro" id="IPR048254">
    <property type="entry name" value="CDP_ALCOHOL_P_TRANSF_CS"/>
</dbReference>
<reference evidence="12" key="1">
    <citation type="submission" date="2021-05" db="EMBL/GenBank/DDBJ databases">
        <title>A free-living protist that lacks canonical eukaryotic 1 DNA replication and segregation systems.</title>
        <authorList>
            <person name="Salas-Leiva D.E."/>
            <person name="Tromer E.C."/>
            <person name="Curtis B.A."/>
            <person name="Jerlstrom-Hultqvist J."/>
            <person name="Kolisko M."/>
            <person name="Yi Z."/>
            <person name="Salas-Leiva J.S."/>
            <person name="Gallot-Lavallee L."/>
            <person name="Kops G.J.P.L."/>
            <person name="Archibald J.M."/>
            <person name="Simpson A.G.B."/>
            <person name="Roger A.J."/>
        </authorList>
    </citation>
    <scope>NUCLEOTIDE SEQUENCE</scope>
    <source>
        <strain evidence="12">BICM</strain>
    </source>
</reference>
<dbReference type="InterPro" id="IPR050324">
    <property type="entry name" value="CDP-alcohol_PTase-I"/>
</dbReference>
<evidence type="ECO:0000313" key="12">
    <source>
        <dbReference type="EMBL" id="KAG9394732.1"/>
    </source>
</evidence>
<evidence type="ECO:0000256" key="3">
    <source>
        <dbReference type="ARBA" id="ARBA00022516"/>
    </source>
</evidence>
<evidence type="ECO:0000256" key="2">
    <source>
        <dbReference type="ARBA" id="ARBA00010441"/>
    </source>
</evidence>
<protein>
    <submittedName>
        <fullName evidence="12">Cardiolipin synthase</fullName>
    </submittedName>
</protein>
<comment type="similarity">
    <text evidence="2 11">Belongs to the CDP-alcohol phosphatidyltransferase class-I family.</text>
</comment>
<dbReference type="AlphaFoldDB" id="A0A8J6E4N7"/>
<keyword evidence="9" id="KW-0594">Phospholipid biosynthesis</keyword>
<dbReference type="Gene3D" id="1.20.120.1760">
    <property type="match status" value="1"/>
</dbReference>
<evidence type="ECO:0000256" key="11">
    <source>
        <dbReference type="RuleBase" id="RU003750"/>
    </source>
</evidence>
<dbReference type="Proteomes" id="UP000717585">
    <property type="component" value="Unassembled WGS sequence"/>
</dbReference>
<evidence type="ECO:0000256" key="10">
    <source>
        <dbReference type="ARBA" id="ARBA00023264"/>
    </source>
</evidence>
<evidence type="ECO:0000256" key="4">
    <source>
        <dbReference type="ARBA" id="ARBA00022679"/>
    </source>
</evidence>
<dbReference type="GO" id="GO:0046474">
    <property type="term" value="P:glycerophospholipid biosynthetic process"/>
    <property type="evidence" value="ECO:0007669"/>
    <property type="project" value="TreeGrafter"/>
</dbReference>
<comment type="subcellular location">
    <subcellularLocation>
        <location evidence="1">Membrane</location>
        <topology evidence="1">Multi-pass membrane protein</topology>
    </subcellularLocation>
</comment>
<evidence type="ECO:0000256" key="9">
    <source>
        <dbReference type="ARBA" id="ARBA00023209"/>
    </source>
</evidence>
<keyword evidence="3" id="KW-0444">Lipid biosynthesis</keyword>
<dbReference type="InterPro" id="IPR043130">
    <property type="entry name" value="CDP-OH_PTrfase_TM_dom"/>
</dbReference>
<evidence type="ECO:0000256" key="6">
    <source>
        <dbReference type="ARBA" id="ARBA00022989"/>
    </source>
</evidence>
<dbReference type="InterPro" id="IPR000462">
    <property type="entry name" value="CDP-OH_P_trans"/>
</dbReference>
<dbReference type="OrthoDB" id="10020554at2759"/>
<dbReference type="Pfam" id="PF01066">
    <property type="entry name" value="CDP-OH_P_transf"/>
    <property type="match status" value="1"/>
</dbReference>
<organism evidence="12 13">
    <name type="scientific">Carpediemonas membranifera</name>
    <dbReference type="NCBI Taxonomy" id="201153"/>
    <lineage>
        <taxon>Eukaryota</taxon>
        <taxon>Metamonada</taxon>
        <taxon>Carpediemonas-like organisms</taxon>
        <taxon>Carpediemonas</taxon>
    </lineage>
</organism>
<dbReference type="GO" id="GO:0016020">
    <property type="term" value="C:membrane"/>
    <property type="evidence" value="ECO:0007669"/>
    <property type="project" value="UniProtKB-SubCell"/>
</dbReference>
<proteinExistence type="inferred from homology"/>
<evidence type="ECO:0000256" key="7">
    <source>
        <dbReference type="ARBA" id="ARBA00023098"/>
    </source>
</evidence>
<evidence type="ECO:0000256" key="1">
    <source>
        <dbReference type="ARBA" id="ARBA00004141"/>
    </source>
</evidence>
<keyword evidence="10" id="KW-1208">Phospholipid metabolism</keyword>
<dbReference type="PANTHER" id="PTHR14269:SF11">
    <property type="entry name" value="CDP-DIACYLGLYCEROL--GLYCEROL-3-PHOSPHATE 3-PHOSPHATIDYLTRANSFERASE"/>
    <property type="match status" value="1"/>
</dbReference>
<keyword evidence="5" id="KW-0812">Transmembrane</keyword>
<dbReference type="PANTHER" id="PTHR14269">
    <property type="entry name" value="CDP-DIACYLGLYCEROL--GLYCEROL-3-PHOSPHATE 3-PHOSPHATIDYLTRANSFERASE-RELATED"/>
    <property type="match status" value="1"/>
</dbReference>
<keyword evidence="4 11" id="KW-0808">Transferase</keyword>
<evidence type="ECO:0000256" key="5">
    <source>
        <dbReference type="ARBA" id="ARBA00022692"/>
    </source>
</evidence>
<keyword evidence="13" id="KW-1185">Reference proteome</keyword>
<dbReference type="PROSITE" id="PS00379">
    <property type="entry name" value="CDP_ALCOHOL_P_TRANSF"/>
    <property type="match status" value="1"/>
</dbReference>